<dbReference type="PROSITE" id="PS50097">
    <property type="entry name" value="BTB"/>
    <property type="match status" value="1"/>
</dbReference>
<dbReference type="InterPro" id="IPR011333">
    <property type="entry name" value="SKP1/BTB/POZ_sf"/>
</dbReference>
<accession>A0A1X7S1I7</accession>
<name>A0A1X7S1I7_ZYMT9</name>
<proteinExistence type="predicted"/>
<organism evidence="2 3">
    <name type="scientific">Zymoseptoria tritici (strain ST99CH_3D7)</name>
    <dbReference type="NCBI Taxonomy" id="1276538"/>
    <lineage>
        <taxon>Eukaryota</taxon>
        <taxon>Fungi</taxon>
        <taxon>Dikarya</taxon>
        <taxon>Ascomycota</taxon>
        <taxon>Pezizomycotina</taxon>
        <taxon>Dothideomycetes</taxon>
        <taxon>Dothideomycetidae</taxon>
        <taxon>Mycosphaerellales</taxon>
        <taxon>Mycosphaerellaceae</taxon>
        <taxon>Zymoseptoria</taxon>
    </lineage>
</organism>
<gene>
    <name evidence="2" type="ORF">ZT3D7_G8700</name>
</gene>
<dbReference type="Gene3D" id="3.30.710.10">
    <property type="entry name" value="Potassium Channel Kv1.1, Chain A"/>
    <property type="match status" value="1"/>
</dbReference>
<reference evidence="2 3" key="1">
    <citation type="submission" date="2016-06" db="EMBL/GenBank/DDBJ databases">
        <authorList>
            <person name="Kjaerup R.B."/>
            <person name="Dalgaard T.S."/>
            <person name="Juul-Madsen H.R."/>
        </authorList>
    </citation>
    <scope>NUCLEOTIDE SEQUENCE [LARGE SCALE GENOMIC DNA]</scope>
</reference>
<dbReference type="InterPro" id="IPR000210">
    <property type="entry name" value="BTB/POZ_dom"/>
</dbReference>
<dbReference type="Proteomes" id="UP000215127">
    <property type="component" value="Chromosome 8"/>
</dbReference>
<evidence type="ECO:0000259" key="1">
    <source>
        <dbReference type="PROSITE" id="PS50097"/>
    </source>
</evidence>
<dbReference type="EMBL" id="LT853699">
    <property type="protein sequence ID" value="SMQ53546.1"/>
    <property type="molecule type" value="Genomic_DNA"/>
</dbReference>
<dbReference type="AlphaFoldDB" id="A0A1X7S1I7"/>
<dbReference type="SUPFAM" id="SSF54695">
    <property type="entry name" value="POZ domain"/>
    <property type="match status" value="1"/>
</dbReference>
<evidence type="ECO:0000313" key="3">
    <source>
        <dbReference type="Proteomes" id="UP000215127"/>
    </source>
</evidence>
<evidence type="ECO:0000313" key="2">
    <source>
        <dbReference type="EMBL" id="SMQ53546.1"/>
    </source>
</evidence>
<protein>
    <recommendedName>
        <fullName evidence="1">BTB domain-containing protein</fullName>
    </recommendedName>
</protein>
<dbReference type="STRING" id="1276538.A0A1X7S1I7"/>
<sequence>MPRSVSPPPKRRRLDFNTYATLQIGPEKKPVAVFRDVLDRHCAYFRIKSEDKDRPHCELSSLDYDAFAVFLQWIYTAELVLMEEDEERQDLHGIRKWTLLAKLYTIGTVLHAPVLKNEIVDMFLQGFRGGPKFSMSDTKLIDIIYGFSPEGSQLRHILTDHYMIKLGGGYWLKHNRDILPREFLADLAVGWSVMGMDPRKLLDPAKARQCVYHDHDEGVPDCK</sequence>
<feature type="domain" description="BTB" evidence="1">
    <location>
        <begin position="18"/>
        <end position="83"/>
    </location>
</feature>
<dbReference type="SMART" id="SM00225">
    <property type="entry name" value="BTB"/>
    <property type="match status" value="1"/>
</dbReference>
<keyword evidence="3" id="KW-1185">Reference proteome</keyword>